<sequence>MPVGQSCESFSAIHTTSMIILNITVYSLKRPLTLGTARLTMHLFFKFDQTFFNSAKTCEVNLDTLPLWRITGEPNIGKKCPVDEKRPLQLS</sequence>
<protein>
    <submittedName>
        <fullName evidence="1">Uncharacterized protein</fullName>
    </submittedName>
</protein>
<proteinExistence type="predicted"/>
<gene>
    <name evidence="1" type="ORF">RRG08_050778</name>
</gene>
<accession>A0AAE0YH52</accession>
<comment type="caution">
    <text evidence="1">The sequence shown here is derived from an EMBL/GenBank/DDBJ whole genome shotgun (WGS) entry which is preliminary data.</text>
</comment>
<organism evidence="1 2">
    <name type="scientific">Elysia crispata</name>
    <name type="common">lettuce slug</name>
    <dbReference type="NCBI Taxonomy" id="231223"/>
    <lineage>
        <taxon>Eukaryota</taxon>
        <taxon>Metazoa</taxon>
        <taxon>Spiralia</taxon>
        <taxon>Lophotrochozoa</taxon>
        <taxon>Mollusca</taxon>
        <taxon>Gastropoda</taxon>
        <taxon>Heterobranchia</taxon>
        <taxon>Euthyneura</taxon>
        <taxon>Panpulmonata</taxon>
        <taxon>Sacoglossa</taxon>
        <taxon>Placobranchoidea</taxon>
        <taxon>Plakobranchidae</taxon>
        <taxon>Elysia</taxon>
    </lineage>
</organism>
<keyword evidence="2" id="KW-1185">Reference proteome</keyword>
<dbReference type="AlphaFoldDB" id="A0AAE0YH52"/>
<evidence type="ECO:0000313" key="1">
    <source>
        <dbReference type="EMBL" id="KAK3744839.1"/>
    </source>
</evidence>
<name>A0AAE0YH52_9GAST</name>
<evidence type="ECO:0000313" key="2">
    <source>
        <dbReference type="Proteomes" id="UP001283361"/>
    </source>
</evidence>
<dbReference type="Proteomes" id="UP001283361">
    <property type="component" value="Unassembled WGS sequence"/>
</dbReference>
<dbReference type="EMBL" id="JAWDGP010006242">
    <property type="protein sequence ID" value="KAK3744839.1"/>
    <property type="molecule type" value="Genomic_DNA"/>
</dbReference>
<reference evidence="1" key="1">
    <citation type="journal article" date="2023" name="G3 (Bethesda)">
        <title>A reference genome for the long-term kleptoplast-retaining sea slug Elysia crispata morphotype clarki.</title>
        <authorList>
            <person name="Eastman K.E."/>
            <person name="Pendleton A.L."/>
            <person name="Shaikh M.A."/>
            <person name="Suttiyut T."/>
            <person name="Ogas R."/>
            <person name="Tomko P."/>
            <person name="Gavelis G."/>
            <person name="Widhalm J.R."/>
            <person name="Wisecaver J.H."/>
        </authorList>
    </citation>
    <scope>NUCLEOTIDE SEQUENCE</scope>
    <source>
        <strain evidence="1">ECLA1</strain>
    </source>
</reference>